<evidence type="ECO:0000313" key="3">
    <source>
        <dbReference type="Proteomes" id="UP000547444"/>
    </source>
</evidence>
<keyword evidence="3" id="KW-1185">Reference proteome</keyword>
<proteinExistence type="predicted"/>
<evidence type="ECO:0000313" key="2">
    <source>
        <dbReference type="EMBL" id="NIH94188.1"/>
    </source>
</evidence>
<accession>A0A7X5TWT6</accession>
<name>A0A7X5TWT6_9MYCO</name>
<protein>
    <submittedName>
        <fullName evidence="2">Uncharacterized protein</fullName>
    </submittedName>
</protein>
<dbReference type="RefSeq" id="WP_263987996.1">
    <property type="nucleotide sequence ID" value="NZ_JAANOW010000001.1"/>
</dbReference>
<feature type="region of interest" description="Disordered" evidence="1">
    <location>
        <begin position="1"/>
        <end position="44"/>
    </location>
</feature>
<dbReference type="AlphaFoldDB" id="A0A7X5TWT6"/>
<dbReference type="Proteomes" id="UP000547444">
    <property type="component" value="Unassembled WGS sequence"/>
</dbReference>
<feature type="compositionally biased region" description="Basic and acidic residues" evidence="1">
    <location>
        <begin position="20"/>
        <end position="31"/>
    </location>
</feature>
<gene>
    <name evidence="2" type="ORF">FHU31_001144</name>
</gene>
<sequence>MPRGKGIYQDDPAEQPTPKTTEDGDLKKDTPDVDTDTPTQEPPD</sequence>
<organism evidence="2 3">
    <name type="scientific">Mycolicibacterium fluoranthenivorans</name>
    <dbReference type="NCBI Taxonomy" id="258505"/>
    <lineage>
        <taxon>Bacteria</taxon>
        <taxon>Bacillati</taxon>
        <taxon>Actinomycetota</taxon>
        <taxon>Actinomycetes</taxon>
        <taxon>Mycobacteriales</taxon>
        <taxon>Mycobacteriaceae</taxon>
        <taxon>Mycolicibacterium</taxon>
    </lineage>
</organism>
<reference evidence="2 3" key="1">
    <citation type="submission" date="2020-03" db="EMBL/GenBank/DDBJ databases">
        <title>Sequencing the genomes of 1000 actinobacteria strains.</title>
        <authorList>
            <person name="Klenk H.-P."/>
        </authorList>
    </citation>
    <scope>NUCLEOTIDE SEQUENCE [LARGE SCALE GENOMIC DNA]</scope>
    <source>
        <strain evidence="2 3">DSM 44556</strain>
    </source>
</reference>
<evidence type="ECO:0000256" key="1">
    <source>
        <dbReference type="SAM" id="MobiDB-lite"/>
    </source>
</evidence>
<dbReference type="EMBL" id="JAANOW010000001">
    <property type="protein sequence ID" value="NIH94188.1"/>
    <property type="molecule type" value="Genomic_DNA"/>
</dbReference>
<comment type="caution">
    <text evidence="2">The sequence shown here is derived from an EMBL/GenBank/DDBJ whole genome shotgun (WGS) entry which is preliminary data.</text>
</comment>